<dbReference type="EMBL" id="BAABFT010000003">
    <property type="protein sequence ID" value="GAA4318025.1"/>
    <property type="molecule type" value="Genomic_DNA"/>
</dbReference>
<dbReference type="PANTHER" id="PTHR44013:SF1">
    <property type="entry name" value="ZINC-TYPE ALCOHOL DEHYDROGENASE-LIKE PROTEIN C16A3.02C"/>
    <property type="match status" value="1"/>
</dbReference>
<dbReference type="RefSeq" id="WP_345210499.1">
    <property type="nucleotide sequence ID" value="NZ_BAABFT010000003.1"/>
</dbReference>
<accession>A0ABP8G5Q1</accession>
<dbReference type="SUPFAM" id="SSF51735">
    <property type="entry name" value="NAD(P)-binding Rossmann-fold domains"/>
    <property type="match status" value="1"/>
</dbReference>
<dbReference type="InterPro" id="IPR020843">
    <property type="entry name" value="ER"/>
</dbReference>
<comment type="caution">
    <text evidence="2">The sequence shown here is derived from an EMBL/GenBank/DDBJ whole genome shotgun (WGS) entry which is preliminary data.</text>
</comment>
<evidence type="ECO:0000313" key="3">
    <source>
        <dbReference type="Proteomes" id="UP001500582"/>
    </source>
</evidence>
<dbReference type="Pfam" id="PF08240">
    <property type="entry name" value="ADH_N"/>
    <property type="match status" value="1"/>
</dbReference>
<gene>
    <name evidence="2" type="ORF">GCM10023149_15940</name>
</gene>
<organism evidence="2 3">
    <name type="scientific">Mucilaginibacter gynuensis</name>
    <dbReference type="NCBI Taxonomy" id="1302236"/>
    <lineage>
        <taxon>Bacteria</taxon>
        <taxon>Pseudomonadati</taxon>
        <taxon>Bacteroidota</taxon>
        <taxon>Sphingobacteriia</taxon>
        <taxon>Sphingobacteriales</taxon>
        <taxon>Sphingobacteriaceae</taxon>
        <taxon>Mucilaginibacter</taxon>
    </lineage>
</organism>
<dbReference type="SUPFAM" id="SSF50129">
    <property type="entry name" value="GroES-like"/>
    <property type="match status" value="1"/>
</dbReference>
<dbReference type="Gene3D" id="3.40.50.720">
    <property type="entry name" value="NAD(P)-binding Rossmann-like Domain"/>
    <property type="match status" value="1"/>
</dbReference>
<proteinExistence type="predicted"/>
<dbReference type="InterPro" id="IPR052733">
    <property type="entry name" value="Chloroplast_QOR"/>
</dbReference>
<dbReference type="PROSITE" id="PS01162">
    <property type="entry name" value="QOR_ZETA_CRYSTAL"/>
    <property type="match status" value="1"/>
</dbReference>
<dbReference type="SMART" id="SM00829">
    <property type="entry name" value="PKS_ER"/>
    <property type="match status" value="1"/>
</dbReference>
<dbReference type="Proteomes" id="UP001500582">
    <property type="component" value="Unassembled WGS sequence"/>
</dbReference>
<protein>
    <submittedName>
        <fullName evidence="2">NADP-dependent oxidoreductase</fullName>
    </submittedName>
</protein>
<dbReference type="CDD" id="cd05289">
    <property type="entry name" value="MDR_like_2"/>
    <property type="match status" value="1"/>
</dbReference>
<evidence type="ECO:0000259" key="1">
    <source>
        <dbReference type="SMART" id="SM00829"/>
    </source>
</evidence>
<reference evidence="3" key="1">
    <citation type="journal article" date="2019" name="Int. J. Syst. Evol. Microbiol.">
        <title>The Global Catalogue of Microorganisms (GCM) 10K type strain sequencing project: providing services to taxonomists for standard genome sequencing and annotation.</title>
        <authorList>
            <consortium name="The Broad Institute Genomics Platform"/>
            <consortium name="The Broad Institute Genome Sequencing Center for Infectious Disease"/>
            <person name="Wu L."/>
            <person name="Ma J."/>
        </authorList>
    </citation>
    <scope>NUCLEOTIDE SEQUENCE [LARGE SCALE GENOMIC DNA]</scope>
    <source>
        <strain evidence="3">JCM 17705</strain>
    </source>
</reference>
<dbReference type="Gene3D" id="3.90.180.10">
    <property type="entry name" value="Medium-chain alcohol dehydrogenases, catalytic domain"/>
    <property type="match status" value="1"/>
</dbReference>
<dbReference type="InterPro" id="IPR002364">
    <property type="entry name" value="Quin_OxRdtase/zeta-crystal_CS"/>
</dbReference>
<name>A0ABP8G5Q1_9SPHI</name>
<feature type="domain" description="Enoyl reductase (ER)" evidence="1">
    <location>
        <begin position="10"/>
        <end position="311"/>
    </location>
</feature>
<evidence type="ECO:0000313" key="2">
    <source>
        <dbReference type="EMBL" id="GAA4318025.1"/>
    </source>
</evidence>
<dbReference type="PANTHER" id="PTHR44013">
    <property type="entry name" value="ZINC-TYPE ALCOHOL DEHYDROGENASE-LIKE PROTEIN C16A3.02C"/>
    <property type="match status" value="1"/>
</dbReference>
<sequence>MKAYILKEPGDVSGLQLTDLPVPQPAQGEVLIKVKAISINPVDVKTREGKGFYGRLKDADPLILGWDISGIVEAAGEKVTEFSPGDEVFGMVNFPGHGKAYAEYLISPVSQLALKPNNISFEDAAAATLAALTAYQVLVKKADIKPGDKVLIPAASGGVGHFAVQIAKYLGANVTGTSSAKNRDFVLSLGADEHLDYNGDILDQQVQAFDFVFDTVGGANTERSLPLIKVGGELISIPTTLSEEAIALAKELNVKASFYLVSSDGESMKKIAGLLKTGDLKAQVSEVFHYDKLPAAHTAVESGRTVGKVVVSLT</sequence>
<keyword evidence="3" id="KW-1185">Reference proteome</keyword>
<dbReference type="Pfam" id="PF13602">
    <property type="entry name" value="ADH_zinc_N_2"/>
    <property type="match status" value="1"/>
</dbReference>
<dbReference type="InterPro" id="IPR013154">
    <property type="entry name" value="ADH-like_N"/>
</dbReference>
<dbReference type="InterPro" id="IPR036291">
    <property type="entry name" value="NAD(P)-bd_dom_sf"/>
</dbReference>
<dbReference type="InterPro" id="IPR011032">
    <property type="entry name" value="GroES-like_sf"/>
</dbReference>